<proteinExistence type="predicted"/>
<dbReference type="PROSITE" id="PS50943">
    <property type="entry name" value="HTH_CROC1"/>
    <property type="match status" value="1"/>
</dbReference>
<accession>A0A7I9Y2V7</accession>
<protein>
    <submittedName>
        <fullName evidence="5">Transcriptional regulator ClgR</fullName>
    </submittedName>
</protein>
<dbReference type="SMART" id="SM00530">
    <property type="entry name" value="HTH_XRE"/>
    <property type="match status" value="1"/>
</dbReference>
<name>A0A7I9Y2V7_9MYCO</name>
<gene>
    <name evidence="5" type="primary">clgR</name>
    <name evidence="5" type="ORF">MBOT_37350</name>
</gene>
<evidence type="ECO:0000256" key="2">
    <source>
        <dbReference type="ARBA" id="ARBA00023125"/>
    </source>
</evidence>
<dbReference type="AlphaFoldDB" id="A0A7I9Y2V7"/>
<evidence type="ECO:0000256" key="3">
    <source>
        <dbReference type="ARBA" id="ARBA00023163"/>
    </source>
</evidence>
<dbReference type="Gene3D" id="1.10.260.40">
    <property type="entry name" value="lambda repressor-like DNA-binding domains"/>
    <property type="match status" value="1"/>
</dbReference>
<evidence type="ECO:0000313" key="5">
    <source>
        <dbReference type="EMBL" id="GFG76370.1"/>
    </source>
</evidence>
<dbReference type="InterPro" id="IPR001387">
    <property type="entry name" value="Cro/C1-type_HTH"/>
</dbReference>
<dbReference type="InterPro" id="IPR010982">
    <property type="entry name" value="Lambda_DNA-bd_dom_sf"/>
</dbReference>
<dbReference type="FunFam" id="1.10.260.40:FF:000032">
    <property type="entry name" value="Transcriptional regulator ClgR"/>
    <property type="match status" value="1"/>
</dbReference>
<feature type="domain" description="HTH cro/C1-type" evidence="4">
    <location>
        <begin position="13"/>
        <end position="67"/>
    </location>
</feature>
<evidence type="ECO:0000313" key="6">
    <source>
        <dbReference type="Proteomes" id="UP000465361"/>
    </source>
</evidence>
<keyword evidence="3" id="KW-0804">Transcription</keyword>
<dbReference type="Pfam" id="PF13560">
    <property type="entry name" value="HTH_31"/>
    <property type="match status" value="1"/>
</dbReference>
<reference evidence="5 6" key="1">
    <citation type="journal article" date="2019" name="Emerg. Microbes Infect.">
        <title>Comprehensive subspecies identification of 175 nontuberculous mycobacteria species based on 7547 genomic profiles.</title>
        <authorList>
            <person name="Matsumoto Y."/>
            <person name="Kinjo T."/>
            <person name="Motooka D."/>
            <person name="Nabeya D."/>
            <person name="Jung N."/>
            <person name="Uechi K."/>
            <person name="Horii T."/>
            <person name="Iida T."/>
            <person name="Fujita J."/>
            <person name="Nakamura S."/>
        </authorList>
    </citation>
    <scope>NUCLEOTIDE SEQUENCE [LARGE SCALE GENOMIC DNA]</scope>
    <source>
        <strain evidence="5 6">JCM 17322</strain>
    </source>
</reference>
<evidence type="ECO:0000256" key="1">
    <source>
        <dbReference type="ARBA" id="ARBA00023015"/>
    </source>
</evidence>
<keyword evidence="6" id="KW-1185">Reference proteome</keyword>
<dbReference type="GO" id="GO:0003677">
    <property type="term" value="F:DNA binding"/>
    <property type="evidence" value="ECO:0007669"/>
    <property type="project" value="UniProtKB-KW"/>
</dbReference>
<dbReference type="InterPro" id="IPR049655">
    <property type="entry name" value="ClgR-like"/>
</dbReference>
<dbReference type="RefSeq" id="WP_163759664.1">
    <property type="nucleotide sequence ID" value="NZ_BLKW01000004.1"/>
</dbReference>
<dbReference type="EMBL" id="BLKW01000004">
    <property type="protein sequence ID" value="GFG76370.1"/>
    <property type="molecule type" value="Genomic_DNA"/>
</dbReference>
<sequence length="108" mass="11578">MPPLLREVIGDVLRRARIAQGRTLREVSGSARISLGYLSEVERGRKEASSELLNAICDALDIPLSTLLVDAGERMATRQREELSDVGAPGIDETTKVVIPPVASLAVA</sequence>
<dbReference type="SUPFAM" id="SSF47413">
    <property type="entry name" value="lambda repressor-like DNA-binding domains"/>
    <property type="match status" value="1"/>
</dbReference>
<keyword evidence="2" id="KW-0238">DNA-binding</keyword>
<dbReference type="CDD" id="cd00093">
    <property type="entry name" value="HTH_XRE"/>
    <property type="match status" value="1"/>
</dbReference>
<dbReference type="Proteomes" id="UP000465361">
    <property type="component" value="Unassembled WGS sequence"/>
</dbReference>
<evidence type="ECO:0000259" key="4">
    <source>
        <dbReference type="PROSITE" id="PS50943"/>
    </source>
</evidence>
<keyword evidence="1" id="KW-0805">Transcription regulation</keyword>
<comment type="caution">
    <text evidence="5">The sequence shown here is derived from an EMBL/GenBank/DDBJ whole genome shotgun (WGS) entry which is preliminary data.</text>
</comment>
<dbReference type="NCBIfam" id="NF041677">
    <property type="entry name" value="trans_regClgR"/>
    <property type="match status" value="1"/>
</dbReference>
<organism evidence="5 6">
    <name type="scientific">Mycobacterium botniense</name>
    <dbReference type="NCBI Taxonomy" id="84962"/>
    <lineage>
        <taxon>Bacteria</taxon>
        <taxon>Bacillati</taxon>
        <taxon>Actinomycetota</taxon>
        <taxon>Actinomycetes</taxon>
        <taxon>Mycobacteriales</taxon>
        <taxon>Mycobacteriaceae</taxon>
        <taxon>Mycobacterium</taxon>
    </lineage>
</organism>